<dbReference type="InParanoid" id="A0A7J7DL49"/>
<proteinExistence type="predicted"/>
<dbReference type="EMBL" id="JAAARO010000006">
    <property type="protein sequence ID" value="KAF5746999.1"/>
    <property type="molecule type" value="Genomic_DNA"/>
</dbReference>
<protein>
    <submittedName>
        <fullName evidence="1">Glycogenin putative isoform 1</fullName>
    </submittedName>
</protein>
<reference evidence="1 2" key="1">
    <citation type="journal article" date="2020" name="Nat. Commun.">
        <title>Genome of Tripterygium wilfordii and identification of cytochrome P450 involved in triptolide biosynthesis.</title>
        <authorList>
            <person name="Tu L."/>
            <person name="Su P."/>
            <person name="Zhang Z."/>
            <person name="Gao L."/>
            <person name="Wang J."/>
            <person name="Hu T."/>
            <person name="Zhou J."/>
            <person name="Zhang Y."/>
            <person name="Zhao Y."/>
            <person name="Liu Y."/>
            <person name="Song Y."/>
            <person name="Tong Y."/>
            <person name="Lu Y."/>
            <person name="Yang J."/>
            <person name="Xu C."/>
            <person name="Jia M."/>
            <person name="Peters R.J."/>
            <person name="Huang L."/>
            <person name="Gao W."/>
        </authorList>
    </citation>
    <scope>NUCLEOTIDE SEQUENCE [LARGE SCALE GENOMIC DNA]</scope>
    <source>
        <strain evidence="2">cv. XIE 37</strain>
        <tissue evidence="1">Leaf</tissue>
    </source>
</reference>
<name>A0A7J7DL49_TRIWF</name>
<dbReference type="Proteomes" id="UP000593562">
    <property type="component" value="Unassembled WGS sequence"/>
</dbReference>
<comment type="caution">
    <text evidence="1">The sequence shown here is derived from an EMBL/GenBank/DDBJ whole genome shotgun (WGS) entry which is preliminary data.</text>
</comment>
<accession>A0A7J7DL49</accession>
<organism evidence="1 2">
    <name type="scientific">Tripterygium wilfordii</name>
    <name type="common">Thunder God vine</name>
    <dbReference type="NCBI Taxonomy" id="458696"/>
    <lineage>
        <taxon>Eukaryota</taxon>
        <taxon>Viridiplantae</taxon>
        <taxon>Streptophyta</taxon>
        <taxon>Embryophyta</taxon>
        <taxon>Tracheophyta</taxon>
        <taxon>Spermatophyta</taxon>
        <taxon>Magnoliopsida</taxon>
        <taxon>eudicotyledons</taxon>
        <taxon>Gunneridae</taxon>
        <taxon>Pentapetalae</taxon>
        <taxon>rosids</taxon>
        <taxon>fabids</taxon>
        <taxon>Celastrales</taxon>
        <taxon>Celastraceae</taxon>
        <taxon>Tripterygium</taxon>
    </lineage>
</organism>
<gene>
    <name evidence="1" type="ORF">HS088_TW06G01176</name>
</gene>
<evidence type="ECO:0000313" key="1">
    <source>
        <dbReference type="EMBL" id="KAF5746999.1"/>
    </source>
</evidence>
<sequence>MMRKAIPKALFVKISLFFLAVFLVIYAALLLRPSSSTYFENAATVVTCSLRECNHKLEKGFKMKAVLEETQVVPSIRPTSNVIKLEVPSFMDKRGKRMKIGMVNMEEEDASEWRTHGEVECTVN</sequence>
<keyword evidence="2" id="KW-1185">Reference proteome</keyword>
<dbReference type="AlphaFoldDB" id="A0A7J7DL49"/>
<evidence type="ECO:0000313" key="2">
    <source>
        <dbReference type="Proteomes" id="UP000593562"/>
    </source>
</evidence>